<dbReference type="AlphaFoldDB" id="A0A934WMP6"/>
<proteinExistence type="predicted"/>
<sequence>MSTTVNLIPFAEFPASERDALLAVLHRLGLAPAQVCITRLQPASDASLLPTVALVSAPGWWRSYEGEQWIPRVEQDLSELVRSWGGASQRALAS</sequence>
<reference evidence="1" key="2">
    <citation type="submission" date="2021-01" db="EMBL/GenBank/DDBJ databases">
        <authorList>
            <person name="Kang M."/>
        </authorList>
    </citation>
    <scope>NUCLEOTIDE SEQUENCE</scope>
    <source>
        <strain evidence="1">KACC 17527</strain>
    </source>
</reference>
<organism evidence="1 2">
    <name type="scientific">Ramlibacter ginsenosidimutans</name>
    <dbReference type="NCBI Taxonomy" id="502333"/>
    <lineage>
        <taxon>Bacteria</taxon>
        <taxon>Pseudomonadati</taxon>
        <taxon>Pseudomonadota</taxon>
        <taxon>Betaproteobacteria</taxon>
        <taxon>Burkholderiales</taxon>
        <taxon>Comamonadaceae</taxon>
        <taxon>Ramlibacter</taxon>
    </lineage>
</organism>
<evidence type="ECO:0000313" key="2">
    <source>
        <dbReference type="Proteomes" id="UP000630528"/>
    </source>
</evidence>
<name>A0A934WMP6_9BURK</name>
<evidence type="ECO:0000313" key="1">
    <source>
        <dbReference type="EMBL" id="MBK6008014.1"/>
    </source>
</evidence>
<accession>A0A934WMP6</accession>
<reference evidence="1" key="1">
    <citation type="journal article" date="2012" name="J. Microbiol. Biotechnol.">
        <title>Ramlibacter ginsenosidimutans sp. nov., with ginsenoside-converting activity.</title>
        <authorList>
            <person name="Wang L."/>
            <person name="An D.S."/>
            <person name="Kim S.G."/>
            <person name="Jin F.X."/>
            <person name="Kim S.C."/>
            <person name="Lee S.T."/>
            <person name="Im W.T."/>
        </authorList>
    </citation>
    <scope>NUCLEOTIDE SEQUENCE</scope>
    <source>
        <strain evidence="1">KACC 17527</strain>
    </source>
</reference>
<dbReference type="RefSeq" id="WP_201174563.1">
    <property type="nucleotide sequence ID" value="NZ_JAEPWM010000008.1"/>
</dbReference>
<dbReference type="EMBL" id="JAEPWM010000008">
    <property type="protein sequence ID" value="MBK6008014.1"/>
    <property type="molecule type" value="Genomic_DNA"/>
</dbReference>
<comment type="caution">
    <text evidence="1">The sequence shown here is derived from an EMBL/GenBank/DDBJ whole genome shotgun (WGS) entry which is preliminary data.</text>
</comment>
<keyword evidence="2" id="KW-1185">Reference proteome</keyword>
<dbReference type="Proteomes" id="UP000630528">
    <property type="component" value="Unassembled WGS sequence"/>
</dbReference>
<protein>
    <submittedName>
        <fullName evidence="1">Uncharacterized protein</fullName>
    </submittedName>
</protein>
<gene>
    <name evidence="1" type="ORF">JJB11_18085</name>
</gene>